<protein>
    <submittedName>
        <fullName evidence="2">Uncharacterized protein</fullName>
    </submittedName>
</protein>
<organism evidence="2 3">
    <name type="scientific">Pristionchus mayeri</name>
    <dbReference type="NCBI Taxonomy" id="1317129"/>
    <lineage>
        <taxon>Eukaryota</taxon>
        <taxon>Metazoa</taxon>
        <taxon>Ecdysozoa</taxon>
        <taxon>Nematoda</taxon>
        <taxon>Chromadorea</taxon>
        <taxon>Rhabditida</taxon>
        <taxon>Rhabditina</taxon>
        <taxon>Diplogasteromorpha</taxon>
        <taxon>Diplogasteroidea</taxon>
        <taxon>Neodiplogasteridae</taxon>
        <taxon>Pristionchus</taxon>
    </lineage>
</organism>
<comment type="caution">
    <text evidence="2">The sequence shown here is derived from an EMBL/GenBank/DDBJ whole genome shotgun (WGS) entry which is preliminary data.</text>
</comment>
<keyword evidence="1" id="KW-1133">Transmembrane helix</keyword>
<dbReference type="EMBL" id="BTRK01000002">
    <property type="protein sequence ID" value="GMR39599.1"/>
    <property type="molecule type" value="Genomic_DNA"/>
</dbReference>
<feature type="transmembrane region" description="Helical" evidence="1">
    <location>
        <begin position="6"/>
        <end position="30"/>
    </location>
</feature>
<evidence type="ECO:0000313" key="2">
    <source>
        <dbReference type="EMBL" id="GMR39599.1"/>
    </source>
</evidence>
<sequence length="77" mass="9039">MQMSDFEFSSVSFCVIFNFLLFVMGYNFWYHFPLEGGRYRNQDFPHNRNASKKLKCKADHTFTTLPTKLTSSRVNSG</sequence>
<keyword evidence="3" id="KW-1185">Reference proteome</keyword>
<proteinExistence type="predicted"/>
<dbReference type="AlphaFoldDB" id="A0AAN4ZHN8"/>
<feature type="non-terminal residue" evidence="2">
    <location>
        <position position="77"/>
    </location>
</feature>
<name>A0AAN4ZHN8_9BILA</name>
<reference evidence="3" key="1">
    <citation type="submission" date="2022-10" db="EMBL/GenBank/DDBJ databases">
        <title>Genome assembly of Pristionchus species.</title>
        <authorList>
            <person name="Yoshida K."/>
            <person name="Sommer R.J."/>
        </authorList>
    </citation>
    <scope>NUCLEOTIDE SEQUENCE [LARGE SCALE GENOMIC DNA]</scope>
    <source>
        <strain evidence="3">RS5460</strain>
    </source>
</reference>
<keyword evidence="1" id="KW-0812">Transmembrane</keyword>
<gene>
    <name evidence="2" type="ORF">PMAYCL1PPCAC_09794</name>
</gene>
<evidence type="ECO:0000313" key="3">
    <source>
        <dbReference type="Proteomes" id="UP001328107"/>
    </source>
</evidence>
<keyword evidence="1" id="KW-0472">Membrane</keyword>
<dbReference type="Proteomes" id="UP001328107">
    <property type="component" value="Unassembled WGS sequence"/>
</dbReference>
<evidence type="ECO:0000256" key="1">
    <source>
        <dbReference type="SAM" id="Phobius"/>
    </source>
</evidence>
<accession>A0AAN4ZHN8</accession>